<protein>
    <submittedName>
        <fullName evidence="2">ABC-type multidrug transport system permease subunit</fullName>
    </submittedName>
</protein>
<dbReference type="AlphaFoldDB" id="A0A7W8ZPE8"/>
<evidence type="ECO:0000313" key="3">
    <source>
        <dbReference type="Proteomes" id="UP000537204"/>
    </source>
</evidence>
<feature type="transmembrane region" description="Helical" evidence="1">
    <location>
        <begin position="20"/>
        <end position="48"/>
    </location>
</feature>
<keyword evidence="1" id="KW-0472">Membrane</keyword>
<name>A0A7W8ZPE8_9SPHI</name>
<sequence>MYLNTEPPYFKKPINDSALIFALSIMSLFGYFFYLLPGFVLGIIAVVLNNKSNAIYKANPNLYTSSSISILRASKVIAIIGLVLMGLVALFFILYIGLYSISDLKD</sequence>
<feature type="transmembrane region" description="Helical" evidence="1">
    <location>
        <begin position="76"/>
        <end position="101"/>
    </location>
</feature>
<comment type="caution">
    <text evidence="2">The sequence shown here is derived from an EMBL/GenBank/DDBJ whole genome shotgun (WGS) entry which is preliminary data.</text>
</comment>
<dbReference type="EMBL" id="JACHCE010000006">
    <property type="protein sequence ID" value="MBB5637758.1"/>
    <property type="molecule type" value="Genomic_DNA"/>
</dbReference>
<keyword evidence="1" id="KW-0812">Transmembrane</keyword>
<gene>
    <name evidence="2" type="ORF">HDE68_003683</name>
</gene>
<organism evidence="2 3">
    <name type="scientific">Pedobacter cryoconitis</name>
    <dbReference type="NCBI Taxonomy" id="188932"/>
    <lineage>
        <taxon>Bacteria</taxon>
        <taxon>Pseudomonadati</taxon>
        <taxon>Bacteroidota</taxon>
        <taxon>Sphingobacteriia</taxon>
        <taxon>Sphingobacteriales</taxon>
        <taxon>Sphingobacteriaceae</taxon>
        <taxon>Pedobacter</taxon>
    </lineage>
</organism>
<keyword evidence="1" id="KW-1133">Transmembrane helix</keyword>
<evidence type="ECO:0000313" key="2">
    <source>
        <dbReference type="EMBL" id="MBB5637758.1"/>
    </source>
</evidence>
<dbReference type="RefSeq" id="WP_183883622.1">
    <property type="nucleotide sequence ID" value="NZ_JACHCE010000006.1"/>
</dbReference>
<dbReference type="Proteomes" id="UP000537204">
    <property type="component" value="Unassembled WGS sequence"/>
</dbReference>
<evidence type="ECO:0000256" key="1">
    <source>
        <dbReference type="SAM" id="Phobius"/>
    </source>
</evidence>
<proteinExistence type="predicted"/>
<reference evidence="2 3" key="1">
    <citation type="submission" date="2020-08" db="EMBL/GenBank/DDBJ databases">
        <title>Genomic Encyclopedia of Type Strains, Phase IV (KMG-V): Genome sequencing to study the core and pangenomes of soil and plant-associated prokaryotes.</title>
        <authorList>
            <person name="Whitman W."/>
        </authorList>
    </citation>
    <scope>NUCLEOTIDE SEQUENCE [LARGE SCALE GENOMIC DNA]</scope>
    <source>
        <strain evidence="2 3">S3M1</strain>
    </source>
</reference>
<accession>A0A7W8ZPE8</accession>